<name>A0ABV1D4F3_9FIRM</name>
<evidence type="ECO:0000313" key="3">
    <source>
        <dbReference type="Proteomes" id="UP001454086"/>
    </source>
</evidence>
<keyword evidence="1" id="KW-0472">Membrane</keyword>
<organism evidence="2 3">
    <name type="scientific">Enterocloster hominis</name>
    <name type="common">ex Hitch et al. 2024</name>
    <dbReference type="NCBI Taxonomy" id="1917870"/>
    <lineage>
        <taxon>Bacteria</taxon>
        <taxon>Bacillati</taxon>
        <taxon>Bacillota</taxon>
        <taxon>Clostridia</taxon>
        <taxon>Lachnospirales</taxon>
        <taxon>Lachnospiraceae</taxon>
        <taxon>Enterocloster</taxon>
    </lineage>
</organism>
<proteinExistence type="predicted"/>
<evidence type="ECO:0000256" key="1">
    <source>
        <dbReference type="SAM" id="Phobius"/>
    </source>
</evidence>
<keyword evidence="1" id="KW-0812">Transmembrane</keyword>
<reference evidence="2 3" key="1">
    <citation type="submission" date="2024-03" db="EMBL/GenBank/DDBJ databases">
        <title>Human intestinal bacterial collection.</title>
        <authorList>
            <person name="Pauvert C."/>
            <person name="Hitch T.C.A."/>
            <person name="Clavel T."/>
        </authorList>
    </citation>
    <scope>NUCLEOTIDE SEQUENCE [LARGE SCALE GENOMIC DNA]</scope>
    <source>
        <strain evidence="2 3">CLA-SR-H021</strain>
    </source>
</reference>
<keyword evidence="3" id="KW-1185">Reference proteome</keyword>
<feature type="transmembrane region" description="Helical" evidence="1">
    <location>
        <begin position="43"/>
        <end position="64"/>
    </location>
</feature>
<accession>A0ABV1D4F3</accession>
<keyword evidence="1" id="KW-1133">Transmembrane helix</keyword>
<gene>
    <name evidence="2" type="ORF">WMQ36_09910</name>
</gene>
<feature type="transmembrane region" description="Helical" evidence="1">
    <location>
        <begin position="12"/>
        <end position="36"/>
    </location>
</feature>
<dbReference type="Proteomes" id="UP001454086">
    <property type="component" value="Unassembled WGS sequence"/>
</dbReference>
<sequence length="89" mass="10153">RSKPDLLFLEFSGFYILFNLQLSRFSVLSACSAATFISYHSRLCLSTTFFNFFLIFVFDLILSFQKSSAAFSPAGINHITVVIFCQQLF</sequence>
<protein>
    <submittedName>
        <fullName evidence="2">Uncharacterized protein</fullName>
    </submittedName>
</protein>
<dbReference type="RefSeq" id="WP_349118159.1">
    <property type="nucleotide sequence ID" value="NZ_JBBMFM010000028.1"/>
</dbReference>
<feature type="non-terminal residue" evidence="2">
    <location>
        <position position="1"/>
    </location>
</feature>
<evidence type="ECO:0000313" key="2">
    <source>
        <dbReference type="EMBL" id="MEQ2425285.1"/>
    </source>
</evidence>
<comment type="caution">
    <text evidence="2">The sequence shown here is derived from an EMBL/GenBank/DDBJ whole genome shotgun (WGS) entry which is preliminary data.</text>
</comment>
<dbReference type="EMBL" id="JBBMFM010000028">
    <property type="protein sequence ID" value="MEQ2425285.1"/>
    <property type="molecule type" value="Genomic_DNA"/>
</dbReference>